<name>A0A418YFY9_9GAMM</name>
<dbReference type="Pfam" id="PF01810">
    <property type="entry name" value="LysE"/>
    <property type="match status" value="1"/>
</dbReference>
<dbReference type="GO" id="GO:0015171">
    <property type="term" value="F:amino acid transmembrane transporter activity"/>
    <property type="evidence" value="ECO:0007669"/>
    <property type="project" value="TreeGrafter"/>
</dbReference>
<reference evidence="7 8" key="1">
    <citation type="submission" date="2018-09" db="EMBL/GenBank/DDBJ databases">
        <authorList>
            <person name="Wang F."/>
        </authorList>
    </citation>
    <scope>NUCLEOTIDE SEQUENCE [LARGE SCALE GENOMIC DNA]</scope>
    <source>
        <strain evidence="7 8">PLHSC7-2</strain>
    </source>
</reference>
<evidence type="ECO:0000256" key="5">
    <source>
        <dbReference type="ARBA" id="ARBA00023136"/>
    </source>
</evidence>
<accession>A0A418YFY9</accession>
<feature type="transmembrane region" description="Helical" evidence="6">
    <location>
        <begin position="152"/>
        <end position="173"/>
    </location>
</feature>
<keyword evidence="2" id="KW-1003">Cell membrane</keyword>
<evidence type="ECO:0000256" key="2">
    <source>
        <dbReference type="ARBA" id="ARBA00022475"/>
    </source>
</evidence>
<comment type="caution">
    <text evidence="7">The sequence shown here is derived from an EMBL/GenBank/DDBJ whole genome shotgun (WGS) entry which is preliminary data.</text>
</comment>
<dbReference type="OrthoDB" id="9804822at2"/>
<feature type="transmembrane region" description="Helical" evidence="6">
    <location>
        <begin position="185"/>
        <end position="203"/>
    </location>
</feature>
<gene>
    <name evidence="7" type="ORF">D1Z90_07945</name>
</gene>
<feature type="transmembrane region" description="Helical" evidence="6">
    <location>
        <begin position="71"/>
        <end position="89"/>
    </location>
</feature>
<reference evidence="7 8" key="2">
    <citation type="submission" date="2019-01" db="EMBL/GenBank/DDBJ databases">
        <title>Motilimonas pumilus sp. nov., isolated from the gut of sea cucumber (Apostichopus japonicus).</title>
        <authorList>
            <person name="Wang F.-Q."/>
            <person name="Ren L.-H."/>
            <person name="Lin Y.-W."/>
            <person name="Sun G.-H."/>
            <person name="Du Z.-J."/>
            <person name="Zhao J.-X."/>
            <person name="Liu X.-J."/>
            <person name="Liu L.-J."/>
        </authorList>
    </citation>
    <scope>NUCLEOTIDE SEQUENCE [LARGE SCALE GENOMIC DNA]</scope>
    <source>
        <strain evidence="7 8">PLHSC7-2</strain>
    </source>
</reference>
<keyword evidence="5 6" id="KW-0472">Membrane</keyword>
<keyword evidence="3 6" id="KW-0812">Transmembrane</keyword>
<feature type="transmembrane region" description="Helical" evidence="6">
    <location>
        <begin position="41"/>
        <end position="65"/>
    </location>
</feature>
<dbReference type="PANTHER" id="PTHR30086">
    <property type="entry name" value="ARGININE EXPORTER PROTEIN ARGO"/>
    <property type="match status" value="1"/>
</dbReference>
<evidence type="ECO:0000313" key="8">
    <source>
        <dbReference type="Proteomes" id="UP000283255"/>
    </source>
</evidence>
<evidence type="ECO:0000256" key="1">
    <source>
        <dbReference type="ARBA" id="ARBA00004651"/>
    </source>
</evidence>
<dbReference type="EMBL" id="QZCH01000008">
    <property type="protein sequence ID" value="RJG48416.1"/>
    <property type="molecule type" value="Genomic_DNA"/>
</dbReference>
<evidence type="ECO:0000313" key="7">
    <source>
        <dbReference type="EMBL" id="RJG48416.1"/>
    </source>
</evidence>
<dbReference type="PANTHER" id="PTHR30086:SF20">
    <property type="entry name" value="ARGININE EXPORTER PROTEIN ARGO-RELATED"/>
    <property type="match status" value="1"/>
</dbReference>
<protein>
    <submittedName>
        <fullName evidence="7">LysE family translocator</fullName>
    </submittedName>
</protein>
<dbReference type="AlphaFoldDB" id="A0A418YFY9"/>
<dbReference type="Proteomes" id="UP000283255">
    <property type="component" value="Unassembled WGS sequence"/>
</dbReference>
<organism evidence="7 8">
    <name type="scientific">Motilimonas pumila</name>
    <dbReference type="NCBI Taxonomy" id="2303987"/>
    <lineage>
        <taxon>Bacteria</taxon>
        <taxon>Pseudomonadati</taxon>
        <taxon>Pseudomonadota</taxon>
        <taxon>Gammaproteobacteria</taxon>
        <taxon>Alteromonadales</taxon>
        <taxon>Alteromonadales genera incertae sedis</taxon>
        <taxon>Motilimonas</taxon>
    </lineage>
</organism>
<keyword evidence="8" id="KW-1185">Reference proteome</keyword>
<feature type="transmembrane region" description="Helical" evidence="6">
    <location>
        <begin position="110"/>
        <end position="132"/>
    </location>
</feature>
<feature type="transmembrane region" description="Helical" evidence="6">
    <location>
        <begin position="6"/>
        <end position="29"/>
    </location>
</feature>
<dbReference type="InterPro" id="IPR001123">
    <property type="entry name" value="LeuE-type"/>
</dbReference>
<evidence type="ECO:0000256" key="6">
    <source>
        <dbReference type="SAM" id="Phobius"/>
    </source>
</evidence>
<dbReference type="GO" id="GO:0005886">
    <property type="term" value="C:plasma membrane"/>
    <property type="evidence" value="ECO:0007669"/>
    <property type="project" value="UniProtKB-SubCell"/>
</dbReference>
<proteinExistence type="predicted"/>
<evidence type="ECO:0000256" key="4">
    <source>
        <dbReference type="ARBA" id="ARBA00022989"/>
    </source>
</evidence>
<dbReference type="PIRSF" id="PIRSF006324">
    <property type="entry name" value="LeuE"/>
    <property type="match status" value="1"/>
</dbReference>
<evidence type="ECO:0000256" key="3">
    <source>
        <dbReference type="ARBA" id="ARBA00022692"/>
    </source>
</evidence>
<sequence length="205" mass="21566">MLGVESLGFFFITSVLLALSPGPDNIFVLTHGAHHGRKAGLMVTLGLCSGLCFHTALVALGVAALLQASPVAFSVLKLIGASYLLYLAWGAWRSSASSLPAQPPLSSRALYIRGVVMNVTNPKVALFFLAYLPQFITPNFGHAGGQTLLLGGVFMLAALLTFSSIACSAGLLAPWLGAAAHRQMWLDRLAALIFVMLAMRLLLGG</sequence>
<keyword evidence="4 6" id="KW-1133">Transmembrane helix</keyword>
<comment type="subcellular location">
    <subcellularLocation>
        <location evidence="1">Cell membrane</location>
        <topology evidence="1">Multi-pass membrane protein</topology>
    </subcellularLocation>
</comment>